<evidence type="ECO:0000313" key="1">
    <source>
        <dbReference type="EMBL" id="PRX09742.1"/>
    </source>
</evidence>
<dbReference type="AlphaFoldDB" id="A0A2T0JQ28"/>
<accession>A0A2T0JQ28</accession>
<evidence type="ECO:0000313" key="2">
    <source>
        <dbReference type="Proteomes" id="UP000239415"/>
    </source>
</evidence>
<organism evidence="1 2">
    <name type="scientific">Actinoplanes italicus</name>
    <dbReference type="NCBI Taxonomy" id="113567"/>
    <lineage>
        <taxon>Bacteria</taxon>
        <taxon>Bacillati</taxon>
        <taxon>Actinomycetota</taxon>
        <taxon>Actinomycetes</taxon>
        <taxon>Micromonosporales</taxon>
        <taxon>Micromonosporaceae</taxon>
        <taxon>Actinoplanes</taxon>
    </lineage>
</organism>
<protein>
    <submittedName>
        <fullName evidence="1">Uncharacterized protein</fullName>
    </submittedName>
</protein>
<dbReference type="RefSeq" id="WP_170154267.1">
    <property type="nucleotide sequence ID" value="NZ_BOMO01000168.1"/>
</dbReference>
<proteinExistence type="predicted"/>
<name>A0A2T0JQ28_9ACTN</name>
<dbReference type="EMBL" id="PVMZ01000035">
    <property type="protein sequence ID" value="PRX09742.1"/>
    <property type="molecule type" value="Genomic_DNA"/>
</dbReference>
<comment type="caution">
    <text evidence="1">The sequence shown here is derived from an EMBL/GenBank/DDBJ whole genome shotgun (WGS) entry which is preliminary data.</text>
</comment>
<dbReference type="Proteomes" id="UP000239415">
    <property type="component" value="Unassembled WGS sequence"/>
</dbReference>
<sequence>MTARSYGIARPGRSRPGGLVAVVMIVVLVAATALFSAASAHHAGDHVHAGRTAVAPVAAHHDETAHGHQHGNEWTPHPVKRLRVAADVVAVAVLAVAAPPSDRDVVTAGTVVASDPDLSLLGVLRI</sequence>
<reference evidence="1 2" key="1">
    <citation type="submission" date="2018-03" db="EMBL/GenBank/DDBJ databases">
        <title>Genomic Encyclopedia of Archaeal and Bacterial Type Strains, Phase II (KMG-II): from individual species to whole genera.</title>
        <authorList>
            <person name="Goeker M."/>
        </authorList>
    </citation>
    <scope>NUCLEOTIDE SEQUENCE [LARGE SCALE GENOMIC DNA]</scope>
    <source>
        <strain evidence="1 2">DSM 43146</strain>
    </source>
</reference>
<gene>
    <name evidence="1" type="ORF">CLV67_13518</name>
</gene>
<keyword evidence="2" id="KW-1185">Reference proteome</keyword>